<dbReference type="EMBL" id="JAMBOP010000006">
    <property type="protein sequence ID" value="MCM3735507.1"/>
    <property type="molecule type" value="Genomic_DNA"/>
</dbReference>
<protein>
    <submittedName>
        <fullName evidence="1">Uncharacterized protein</fullName>
    </submittedName>
</protein>
<proteinExistence type="predicted"/>
<sequence>MDREYEKLIVKNFFNRKVQERILYELSSVKKREKALGRLAHHYDSILNPTYIEKIPKKLIHVEGITKLLKEYGAGDCCYVISFIKEIDGTFMQLESAIEDIIWNGLPCFVSCIPEKLVYFQSEQGFGPPERYILRK</sequence>
<accession>A0ACC6A641</accession>
<gene>
    <name evidence="1" type="ORF">M3215_06670</name>
</gene>
<evidence type="ECO:0000313" key="1">
    <source>
        <dbReference type="EMBL" id="MCM3735507.1"/>
    </source>
</evidence>
<comment type="caution">
    <text evidence="1">The sequence shown here is derived from an EMBL/GenBank/DDBJ whole genome shotgun (WGS) entry which is preliminary data.</text>
</comment>
<evidence type="ECO:0000313" key="2">
    <source>
        <dbReference type="Proteomes" id="UP001202289"/>
    </source>
</evidence>
<dbReference type="Proteomes" id="UP001202289">
    <property type="component" value="Unassembled WGS sequence"/>
</dbReference>
<reference evidence="1" key="1">
    <citation type="submission" date="2022-05" db="EMBL/GenBank/DDBJ databases">
        <title>Comparative Genomics of Spacecraft Associated Microbes.</title>
        <authorList>
            <person name="Tran M.T."/>
            <person name="Wright A."/>
            <person name="Seuylemezian A."/>
            <person name="Eisen J."/>
            <person name="Coil D."/>
        </authorList>
    </citation>
    <scope>NUCLEOTIDE SEQUENCE</scope>
    <source>
        <strain evidence="1">FAIRING 10M-2.2</strain>
    </source>
</reference>
<keyword evidence="2" id="KW-1185">Reference proteome</keyword>
<name>A0ACC6A641_9BACI</name>
<organism evidence="1 2">
    <name type="scientific">Bacillus cytotoxicus</name>
    <dbReference type="NCBI Taxonomy" id="580165"/>
    <lineage>
        <taxon>Bacteria</taxon>
        <taxon>Bacillati</taxon>
        <taxon>Bacillota</taxon>
        <taxon>Bacilli</taxon>
        <taxon>Bacillales</taxon>
        <taxon>Bacillaceae</taxon>
        <taxon>Bacillus</taxon>
        <taxon>Bacillus cereus group</taxon>
    </lineage>
</organism>